<keyword evidence="3" id="KW-1185">Reference proteome</keyword>
<dbReference type="EMBL" id="JAOTPV010000024">
    <property type="protein sequence ID" value="KAJ4470780.1"/>
    <property type="molecule type" value="Genomic_DNA"/>
</dbReference>
<comment type="caution">
    <text evidence="2">The sequence shown here is derived from an EMBL/GenBank/DDBJ whole genome shotgun (WGS) entry which is preliminary data.</text>
</comment>
<dbReference type="AlphaFoldDB" id="A0A9W8ZZ98"/>
<sequence>MIHSPEIAMKMVSLITPETTIKVSSTLDKSAGRKNLVDGSPETCWTSQQGLPQTITLIFPSSSSALGVIPKTLSITFQGGFVGRTCAVHLRPVRPDDSPGNADWRLLTYVYPEDVNRRQTFTLPSLSHTPTTTSTIIPSASLSSLTPSTPSAPSMPIDAELEDENSHTNKNDSENRSEDQDTRFKQGFSALRLTFESSSDFFGRVTVYDLDLKGYQLGLAED</sequence>
<dbReference type="InterPro" id="IPR008979">
    <property type="entry name" value="Galactose-bd-like_sf"/>
</dbReference>
<organism evidence="2 3">
    <name type="scientific">Lentinula aciculospora</name>
    <dbReference type="NCBI Taxonomy" id="153920"/>
    <lineage>
        <taxon>Eukaryota</taxon>
        <taxon>Fungi</taxon>
        <taxon>Dikarya</taxon>
        <taxon>Basidiomycota</taxon>
        <taxon>Agaricomycotina</taxon>
        <taxon>Agaricomycetes</taxon>
        <taxon>Agaricomycetidae</taxon>
        <taxon>Agaricales</taxon>
        <taxon>Marasmiineae</taxon>
        <taxon>Omphalotaceae</taxon>
        <taxon>Lentinula</taxon>
    </lineage>
</organism>
<protein>
    <recommendedName>
        <fullName evidence="4">Galactose-binding like protein</fullName>
    </recommendedName>
</protein>
<evidence type="ECO:0008006" key="4">
    <source>
        <dbReference type="Google" id="ProtNLM"/>
    </source>
</evidence>
<evidence type="ECO:0000313" key="3">
    <source>
        <dbReference type="Proteomes" id="UP001150266"/>
    </source>
</evidence>
<evidence type="ECO:0000313" key="2">
    <source>
        <dbReference type="EMBL" id="KAJ4470780.1"/>
    </source>
</evidence>
<proteinExistence type="predicted"/>
<feature type="compositionally biased region" description="Basic and acidic residues" evidence="1">
    <location>
        <begin position="164"/>
        <end position="182"/>
    </location>
</feature>
<feature type="compositionally biased region" description="Low complexity" evidence="1">
    <location>
        <begin position="122"/>
        <end position="154"/>
    </location>
</feature>
<dbReference type="OrthoDB" id="10052260at2759"/>
<feature type="region of interest" description="Disordered" evidence="1">
    <location>
        <begin position="122"/>
        <end position="182"/>
    </location>
</feature>
<dbReference type="Proteomes" id="UP001150266">
    <property type="component" value="Unassembled WGS sequence"/>
</dbReference>
<name>A0A9W8ZZ98_9AGAR</name>
<accession>A0A9W8ZZ98</accession>
<gene>
    <name evidence="2" type="ORF">J3R30DRAFT_1119939</name>
</gene>
<dbReference type="SUPFAM" id="SSF49785">
    <property type="entry name" value="Galactose-binding domain-like"/>
    <property type="match status" value="1"/>
</dbReference>
<evidence type="ECO:0000256" key="1">
    <source>
        <dbReference type="SAM" id="MobiDB-lite"/>
    </source>
</evidence>
<reference evidence="2" key="1">
    <citation type="submission" date="2022-08" db="EMBL/GenBank/DDBJ databases">
        <title>A Global Phylogenomic Analysis of the Shiitake Genus Lentinula.</title>
        <authorList>
            <consortium name="DOE Joint Genome Institute"/>
            <person name="Sierra-Patev S."/>
            <person name="Min B."/>
            <person name="Naranjo-Ortiz M."/>
            <person name="Looney B."/>
            <person name="Konkel Z."/>
            <person name="Slot J.C."/>
            <person name="Sakamoto Y."/>
            <person name="Steenwyk J.L."/>
            <person name="Rokas A."/>
            <person name="Carro J."/>
            <person name="Camarero S."/>
            <person name="Ferreira P."/>
            <person name="Molpeceres G."/>
            <person name="Ruiz-Duenas F.J."/>
            <person name="Serrano A."/>
            <person name="Henrissat B."/>
            <person name="Drula E."/>
            <person name="Hughes K.W."/>
            <person name="Mata J.L."/>
            <person name="Ishikawa N.K."/>
            <person name="Vargas-Isla R."/>
            <person name="Ushijima S."/>
            <person name="Smith C.A."/>
            <person name="Ahrendt S."/>
            <person name="Andreopoulos W."/>
            <person name="He G."/>
            <person name="Labutti K."/>
            <person name="Lipzen A."/>
            <person name="Ng V."/>
            <person name="Riley R."/>
            <person name="Sandor L."/>
            <person name="Barry K."/>
            <person name="Martinez A.T."/>
            <person name="Xiao Y."/>
            <person name="Gibbons J.G."/>
            <person name="Terashima K."/>
            <person name="Grigoriev I.V."/>
            <person name="Hibbett D.S."/>
        </authorList>
    </citation>
    <scope>NUCLEOTIDE SEQUENCE</scope>
    <source>
        <strain evidence="2">JLM2183</strain>
    </source>
</reference>
<dbReference type="Gene3D" id="2.60.120.260">
    <property type="entry name" value="Galactose-binding domain-like"/>
    <property type="match status" value="1"/>
</dbReference>